<proteinExistence type="predicted"/>
<dbReference type="KEGG" id="dgr:6567292"/>
<protein>
    <submittedName>
        <fullName evidence="6">GH18696</fullName>
    </submittedName>
</protein>
<feature type="transmembrane region" description="Helical" evidence="5">
    <location>
        <begin position="451"/>
        <end position="469"/>
    </location>
</feature>
<comment type="subcellular location">
    <subcellularLocation>
        <location evidence="1">Membrane</location>
        <topology evidence="1">Multi-pass membrane protein</topology>
    </subcellularLocation>
</comment>
<feature type="transmembrane region" description="Helical" evidence="5">
    <location>
        <begin position="508"/>
        <end position="530"/>
    </location>
</feature>
<dbReference type="Gene3D" id="1.20.1250.20">
    <property type="entry name" value="MFS general substrate transporter like domains"/>
    <property type="match status" value="1"/>
</dbReference>
<evidence type="ECO:0000256" key="5">
    <source>
        <dbReference type="SAM" id="Phobius"/>
    </source>
</evidence>
<evidence type="ECO:0000256" key="4">
    <source>
        <dbReference type="ARBA" id="ARBA00023136"/>
    </source>
</evidence>
<accession>B4JS69</accession>
<keyword evidence="2 5" id="KW-0812">Transmembrane</keyword>
<evidence type="ECO:0000256" key="3">
    <source>
        <dbReference type="ARBA" id="ARBA00022989"/>
    </source>
</evidence>
<reference evidence="6 7" key="1">
    <citation type="journal article" date="2007" name="Nature">
        <title>Evolution of genes and genomes on the Drosophila phylogeny.</title>
        <authorList>
            <consortium name="Drosophila 12 Genomes Consortium"/>
            <person name="Clark A.G."/>
            <person name="Eisen M.B."/>
            <person name="Smith D.R."/>
            <person name="Bergman C.M."/>
            <person name="Oliver B."/>
            <person name="Markow T.A."/>
            <person name="Kaufman T.C."/>
            <person name="Kellis M."/>
            <person name="Gelbart W."/>
            <person name="Iyer V.N."/>
            <person name="Pollard D.A."/>
            <person name="Sackton T.B."/>
            <person name="Larracuente A.M."/>
            <person name="Singh N.D."/>
            <person name="Abad J.P."/>
            <person name="Abt D.N."/>
            <person name="Adryan B."/>
            <person name="Aguade M."/>
            <person name="Akashi H."/>
            <person name="Anderson W.W."/>
            <person name="Aquadro C.F."/>
            <person name="Ardell D.H."/>
            <person name="Arguello R."/>
            <person name="Artieri C.G."/>
            <person name="Barbash D.A."/>
            <person name="Barker D."/>
            <person name="Barsanti P."/>
            <person name="Batterham P."/>
            <person name="Batzoglou S."/>
            <person name="Begun D."/>
            <person name="Bhutkar A."/>
            <person name="Blanco E."/>
            <person name="Bosak S.A."/>
            <person name="Bradley R.K."/>
            <person name="Brand A.D."/>
            <person name="Brent M.R."/>
            <person name="Brooks A.N."/>
            <person name="Brown R.H."/>
            <person name="Butlin R.K."/>
            <person name="Caggese C."/>
            <person name="Calvi B.R."/>
            <person name="Bernardo de Carvalho A."/>
            <person name="Caspi A."/>
            <person name="Castrezana S."/>
            <person name="Celniker S.E."/>
            <person name="Chang J.L."/>
            <person name="Chapple C."/>
            <person name="Chatterji S."/>
            <person name="Chinwalla A."/>
            <person name="Civetta A."/>
            <person name="Clifton S.W."/>
            <person name="Comeron J.M."/>
            <person name="Costello J.C."/>
            <person name="Coyne J.A."/>
            <person name="Daub J."/>
            <person name="David R.G."/>
            <person name="Delcher A.L."/>
            <person name="Delehaunty K."/>
            <person name="Do C.B."/>
            <person name="Ebling H."/>
            <person name="Edwards K."/>
            <person name="Eickbush T."/>
            <person name="Evans J.D."/>
            <person name="Filipski A."/>
            <person name="Findeiss S."/>
            <person name="Freyhult E."/>
            <person name="Fulton L."/>
            <person name="Fulton R."/>
            <person name="Garcia A.C."/>
            <person name="Gardiner A."/>
            <person name="Garfield D.A."/>
            <person name="Garvin B.E."/>
            <person name="Gibson G."/>
            <person name="Gilbert D."/>
            <person name="Gnerre S."/>
            <person name="Godfrey J."/>
            <person name="Good R."/>
            <person name="Gotea V."/>
            <person name="Gravely B."/>
            <person name="Greenberg A.J."/>
            <person name="Griffiths-Jones S."/>
            <person name="Gross S."/>
            <person name="Guigo R."/>
            <person name="Gustafson E.A."/>
            <person name="Haerty W."/>
            <person name="Hahn M.W."/>
            <person name="Halligan D.L."/>
            <person name="Halpern A.L."/>
            <person name="Halter G.M."/>
            <person name="Han M.V."/>
            <person name="Heger A."/>
            <person name="Hillier L."/>
            <person name="Hinrichs A.S."/>
            <person name="Holmes I."/>
            <person name="Hoskins R.A."/>
            <person name="Hubisz M.J."/>
            <person name="Hultmark D."/>
            <person name="Huntley M.A."/>
            <person name="Jaffe D.B."/>
            <person name="Jagadeeshan S."/>
            <person name="Jeck W.R."/>
            <person name="Johnson J."/>
            <person name="Jones C.D."/>
            <person name="Jordan W.C."/>
            <person name="Karpen G.H."/>
            <person name="Kataoka E."/>
            <person name="Keightley P.D."/>
            <person name="Kheradpour P."/>
            <person name="Kirkness E.F."/>
            <person name="Koerich L.B."/>
            <person name="Kristiansen K."/>
            <person name="Kudrna D."/>
            <person name="Kulathinal R.J."/>
            <person name="Kumar S."/>
            <person name="Kwok R."/>
            <person name="Lander E."/>
            <person name="Langley C.H."/>
            <person name="Lapoint R."/>
            <person name="Lazzaro B.P."/>
            <person name="Lee S.J."/>
            <person name="Levesque L."/>
            <person name="Li R."/>
            <person name="Lin C.F."/>
            <person name="Lin M.F."/>
            <person name="Lindblad-Toh K."/>
            <person name="Llopart A."/>
            <person name="Long M."/>
            <person name="Low L."/>
            <person name="Lozovsky E."/>
            <person name="Lu J."/>
            <person name="Luo M."/>
            <person name="Machado C.A."/>
            <person name="Makalowski W."/>
            <person name="Marzo M."/>
            <person name="Matsuda M."/>
            <person name="Matzkin L."/>
            <person name="McAllister B."/>
            <person name="McBride C.S."/>
            <person name="McKernan B."/>
            <person name="McKernan K."/>
            <person name="Mendez-Lago M."/>
            <person name="Minx P."/>
            <person name="Mollenhauer M.U."/>
            <person name="Montooth K."/>
            <person name="Mount S.M."/>
            <person name="Mu X."/>
            <person name="Myers E."/>
            <person name="Negre B."/>
            <person name="Newfeld S."/>
            <person name="Nielsen R."/>
            <person name="Noor M.A."/>
            <person name="O'Grady P."/>
            <person name="Pachter L."/>
            <person name="Papaceit M."/>
            <person name="Parisi M.J."/>
            <person name="Parisi M."/>
            <person name="Parts L."/>
            <person name="Pedersen J.S."/>
            <person name="Pesole G."/>
            <person name="Phillippy A.M."/>
            <person name="Ponting C.P."/>
            <person name="Pop M."/>
            <person name="Porcelli D."/>
            <person name="Powell J.R."/>
            <person name="Prohaska S."/>
            <person name="Pruitt K."/>
            <person name="Puig M."/>
            <person name="Quesneville H."/>
            <person name="Ram K.R."/>
            <person name="Rand D."/>
            <person name="Rasmussen M.D."/>
            <person name="Reed L.K."/>
            <person name="Reenan R."/>
            <person name="Reily A."/>
            <person name="Remington K.A."/>
            <person name="Rieger T.T."/>
            <person name="Ritchie M.G."/>
            <person name="Robin C."/>
            <person name="Rogers Y.H."/>
            <person name="Rohde C."/>
            <person name="Rozas J."/>
            <person name="Rubenfield M.J."/>
            <person name="Ruiz A."/>
            <person name="Russo S."/>
            <person name="Salzberg S.L."/>
            <person name="Sanchez-Gracia A."/>
            <person name="Saranga D.J."/>
            <person name="Sato H."/>
            <person name="Schaeffer S.W."/>
            <person name="Schatz M.C."/>
            <person name="Schlenke T."/>
            <person name="Schwartz R."/>
            <person name="Segarra C."/>
            <person name="Singh R.S."/>
            <person name="Sirot L."/>
            <person name="Sirota M."/>
            <person name="Sisneros N.B."/>
            <person name="Smith C.D."/>
            <person name="Smith T.F."/>
            <person name="Spieth J."/>
            <person name="Stage D.E."/>
            <person name="Stark A."/>
            <person name="Stephan W."/>
            <person name="Strausberg R.L."/>
            <person name="Strempel S."/>
            <person name="Sturgill D."/>
            <person name="Sutton G."/>
            <person name="Sutton G.G."/>
            <person name="Tao W."/>
            <person name="Teichmann S."/>
            <person name="Tobari Y.N."/>
            <person name="Tomimura Y."/>
            <person name="Tsolas J.M."/>
            <person name="Valente V.L."/>
            <person name="Venter E."/>
            <person name="Venter J.C."/>
            <person name="Vicario S."/>
            <person name="Vieira F.G."/>
            <person name="Vilella A.J."/>
            <person name="Villasante A."/>
            <person name="Walenz B."/>
            <person name="Wang J."/>
            <person name="Wasserman M."/>
            <person name="Watts T."/>
            <person name="Wilson D."/>
            <person name="Wilson R.K."/>
            <person name="Wing R.A."/>
            <person name="Wolfner M.F."/>
            <person name="Wong A."/>
            <person name="Wong G.K."/>
            <person name="Wu C.I."/>
            <person name="Wu G."/>
            <person name="Yamamoto D."/>
            <person name="Yang H.P."/>
            <person name="Yang S.P."/>
            <person name="Yorke J.A."/>
            <person name="Yoshida K."/>
            <person name="Zdobnov E."/>
            <person name="Zhang P."/>
            <person name="Zhang Y."/>
            <person name="Zimin A.V."/>
            <person name="Baldwin J."/>
            <person name="Abdouelleil A."/>
            <person name="Abdulkadir J."/>
            <person name="Abebe A."/>
            <person name="Abera B."/>
            <person name="Abreu J."/>
            <person name="Acer S.C."/>
            <person name="Aftuck L."/>
            <person name="Alexander A."/>
            <person name="An P."/>
            <person name="Anderson E."/>
            <person name="Anderson S."/>
            <person name="Arachi H."/>
            <person name="Azer M."/>
            <person name="Bachantsang P."/>
            <person name="Barry A."/>
            <person name="Bayul T."/>
            <person name="Berlin A."/>
            <person name="Bessette D."/>
            <person name="Bloom T."/>
            <person name="Blye J."/>
            <person name="Boguslavskiy L."/>
            <person name="Bonnet C."/>
            <person name="Boukhgalter B."/>
            <person name="Bourzgui I."/>
            <person name="Brown A."/>
            <person name="Cahill P."/>
            <person name="Channer S."/>
            <person name="Cheshatsang Y."/>
            <person name="Chuda L."/>
            <person name="Citroen M."/>
            <person name="Collymore A."/>
            <person name="Cooke P."/>
            <person name="Costello M."/>
            <person name="D'Aco K."/>
            <person name="Daza R."/>
            <person name="De Haan G."/>
            <person name="DeGray S."/>
            <person name="DeMaso C."/>
            <person name="Dhargay N."/>
            <person name="Dooley K."/>
            <person name="Dooley E."/>
            <person name="Doricent M."/>
            <person name="Dorje P."/>
            <person name="Dorjee K."/>
            <person name="Dupes A."/>
            <person name="Elong R."/>
            <person name="Falk J."/>
            <person name="Farina A."/>
            <person name="Faro S."/>
            <person name="Ferguson D."/>
            <person name="Fisher S."/>
            <person name="Foley C.D."/>
            <person name="Franke A."/>
            <person name="Friedrich D."/>
            <person name="Gadbois L."/>
            <person name="Gearin G."/>
            <person name="Gearin C.R."/>
            <person name="Giannoukos G."/>
            <person name="Goode T."/>
            <person name="Graham J."/>
            <person name="Grandbois E."/>
            <person name="Grewal S."/>
            <person name="Gyaltsen K."/>
            <person name="Hafez N."/>
            <person name="Hagos B."/>
            <person name="Hall J."/>
            <person name="Henson C."/>
            <person name="Hollinger A."/>
            <person name="Honan T."/>
            <person name="Huard M.D."/>
            <person name="Hughes L."/>
            <person name="Hurhula B."/>
            <person name="Husby M.E."/>
            <person name="Kamat A."/>
            <person name="Kanga B."/>
            <person name="Kashin S."/>
            <person name="Khazanovich D."/>
            <person name="Kisner P."/>
            <person name="Lance K."/>
            <person name="Lara M."/>
            <person name="Lee W."/>
            <person name="Lennon N."/>
            <person name="Letendre F."/>
            <person name="LeVine R."/>
            <person name="Lipovsky A."/>
            <person name="Liu X."/>
            <person name="Liu J."/>
            <person name="Liu S."/>
            <person name="Lokyitsang T."/>
            <person name="Lokyitsang Y."/>
            <person name="Lubonja R."/>
            <person name="Lui A."/>
            <person name="MacDonald P."/>
            <person name="Magnisalis V."/>
            <person name="Maru K."/>
            <person name="Matthews C."/>
            <person name="McCusker W."/>
            <person name="McDonough S."/>
            <person name="Mehta T."/>
            <person name="Meldrim J."/>
            <person name="Meneus L."/>
            <person name="Mihai O."/>
            <person name="Mihalev A."/>
            <person name="Mihova T."/>
            <person name="Mittelman R."/>
            <person name="Mlenga V."/>
            <person name="Montmayeur A."/>
            <person name="Mulrain L."/>
            <person name="Navidi A."/>
            <person name="Naylor J."/>
            <person name="Negash T."/>
            <person name="Nguyen T."/>
            <person name="Nguyen N."/>
            <person name="Nicol R."/>
            <person name="Norbu C."/>
            <person name="Norbu N."/>
            <person name="Novod N."/>
            <person name="O'Neill B."/>
            <person name="Osman S."/>
            <person name="Markiewicz E."/>
            <person name="Oyono O.L."/>
            <person name="Patti C."/>
            <person name="Phunkhang P."/>
            <person name="Pierre F."/>
            <person name="Priest M."/>
            <person name="Raghuraman S."/>
            <person name="Rege F."/>
            <person name="Reyes R."/>
            <person name="Rise C."/>
            <person name="Rogov P."/>
            <person name="Ross K."/>
            <person name="Ryan E."/>
            <person name="Settipalli S."/>
            <person name="Shea T."/>
            <person name="Sherpa N."/>
            <person name="Shi L."/>
            <person name="Shih D."/>
            <person name="Sparrow T."/>
            <person name="Spaulding J."/>
            <person name="Stalker J."/>
            <person name="Stange-Thomann N."/>
            <person name="Stavropoulos S."/>
            <person name="Stone C."/>
            <person name="Strader C."/>
            <person name="Tesfaye S."/>
            <person name="Thomson T."/>
            <person name="Thoulutsang Y."/>
            <person name="Thoulutsang D."/>
            <person name="Topham K."/>
            <person name="Topping I."/>
            <person name="Tsamla T."/>
            <person name="Vassiliev H."/>
            <person name="Vo A."/>
            <person name="Wangchuk T."/>
            <person name="Wangdi T."/>
            <person name="Weiand M."/>
            <person name="Wilkinson J."/>
            <person name="Wilson A."/>
            <person name="Yadav S."/>
            <person name="Young G."/>
            <person name="Yu Q."/>
            <person name="Zembek L."/>
            <person name="Zhong D."/>
            <person name="Zimmer A."/>
            <person name="Zwirko Z."/>
            <person name="Jaffe D.B."/>
            <person name="Alvarez P."/>
            <person name="Brockman W."/>
            <person name="Butler J."/>
            <person name="Chin C."/>
            <person name="Gnerre S."/>
            <person name="Grabherr M."/>
            <person name="Kleber M."/>
            <person name="Mauceli E."/>
            <person name="MacCallum I."/>
        </authorList>
    </citation>
    <scope>NUCLEOTIDE SEQUENCE [LARGE SCALE GENOMIC DNA]</scope>
    <source>
        <strain evidence="7">Tucson 15287-2541.00</strain>
    </source>
</reference>
<dbReference type="SUPFAM" id="SSF103473">
    <property type="entry name" value="MFS general substrate transporter"/>
    <property type="match status" value="1"/>
</dbReference>
<dbReference type="InterPro" id="IPR011701">
    <property type="entry name" value="MFS"/>
</dbReference>
<keyword evidence="7" id="KW-1185">Reference proteome</keyword>
<dbReference type="FunCoup" id="B4JS69">
    <property type="interactions" value="14"/>
</dbReference>
<evidence type="ECO:0000256" key="1">
    <source>
        <dbReference type="ARBA" id="ARBA00004141"/>
    </source>
</evidence>
<dbReference type="eggNOG" id="KOG2816">
    <property type="taxonomic scope" value="Eukaryota"/>
</dbReference>
<feature type="transmembrane region" description="Helical" evidence="5">
    <location>
        <begin position="542"/>
        <end position="564"/>
    </location>
</feature>
<evidence type="ECO:0000256" key="2">
    <source>
        <dbReference type="ARBA" id="ARBA00022692"/>
    </source>
</evidence>
<dbReference type="GO" id="GO:0016020">
    <property type="term" value="C:membrane"/>
    <property type="evidence" value="ECO:0007669"/>
    <property type="project" value="UniProtKB-SubCell"/>
</dbReference>
<feature type="transmembrane region" description="Helical" evidence="5">
    <location>
        <begin position="141"/>
        <end position="158"/>
    </location>
</feature>
<feature type="transmembrane region" description="Helical" evidence="5">
    <location>
        <begin position="35"/>
        <end position="54"/>
    </location>
</feature>
<feature type="transmembrane region" description="Helical" evidence="5">
    <location>
        <begin position="203"/>
        <end position="224"/>
    </location>
</feature>
<name>B4JS69_DROGR</name>
<dbReference type="Proteomes" id="UP000001070">
    <property type="component" value="Unassembled WGS sequence"/>
</dbReference>
<dbReference type="PhylomeDB" id="B4JS69"/>
<dbReference type="GO" id="GO:0022857">
    <property type="term" value="F:transmembrane transporter activity"/>
    <property type="evidence" value="ECO:0007669"/>
    <property type="project" value="InterPro"/>
</dbReference>
<dbReference type="InParanoid" id="B4JS69"/>
<dbReference type="EMBL" id="CH916373">
    <property type="protein sequence ID" value="EDV94609.1"/>
    <property type="molecule type" value="Genomic_DNA"/>
</dbReference>
<feature type="transmembrane region" description="Helical" evidence="5">
    <location>
        <begin position="380"/>
        <end position="398"/>
    </location>
</feature>
<gene>
    <name evidence="6" type="primary">Dgri\GH18696</name>
    <name evidence="6" type="ORF">Dgri_GH18696</name>
</gene>
<sequence length="596" mass="66147">MAKTNQTEATAAAAAAASAAQEEPKLNYLQKLWRYRHYLVIEPFFFFYFMASVFNQVAMQNFPLEKACRVNLGYNRITCTTMLDKSELGIDCDAFNFENTTTGPTAEQILFDISSSGFNYTVCKAEIEAQKLSADVSGKRAPIAAIFPLIVLLFAGGWSDRYNKRKPCMILPIVGEALSFTCLMISAIFFDSLPMEFGMYLEVIVPSICGGLTFCLMAVYSYITIATPEEDRIFRFGIFAMFVTGVPFLGAVSGVLFTTFGYVISFASAVVFQIIAILYIIFFIKEIKPKPNAPDEPSSTEPPRSQTHAADNMAYEITNLDELPVNKNVNFQLTPHLEPPKVEPPPVPARRSLLKELFDPTLVMDCLRLPLVKRKNNGRLLLGLLILAYFLTLGPAVGENDYWYRFTLKKLNWNGNDFSIFLTISGGAALVGTFIGTAILSKLLKFSDPTIGILSALAIVFSRALYAFATTTTSFYVASVVDMFVSLRVIAIKTIGASIVAGDELSKMYSIFGISEPIGQFIFPPIFSAVYKNTVDSFPGAFFLFGEIFYIPNVLVFVLCYFLMRRRKSNEKKNAVELAQNNEQSNPANGTEITSL</sequence>
<dbReference type="OMA" id="LIKRPNN"/>
<feature type="transmembrane region" description="Helical" evidence="5">
    <location>
        <begin position="236"/>
        <end position="257"/>
    </location>
</feature>
<organism evidence="7">
    <name type="scientific">Drosophila grimshawi</name>
    <name type="common">Hawaiian fruit fly</name>
    <name type="synonym">Idiomyia grimshawi</name>
    <dbReference type="NCBI Taxonomy" id="7222"/>
    <lineage>
        <taxon>Eukaryota</taxon>
        <taxon>Metazoa</taxon>
        <taxon>Ecdysozoa</taxon>
        <taxon>Arthropoda</taxon>
        <taxon>Hexapoda</taxon>
        <taxon>Insecta</taxon>
        <taxon>Pterygota</taxon>
        <taxon>Neoptera</taxon>
        <taxon>Endopterygota</taxon>
        <taxon>Diptera</taxon>
        <taxon>Brachycera</taxon>
        <taxon>Muscomorpha</taxon>
        <taxon>Ephydroidea</taxon>
        <taxon>Drosophilidae</taxon>
        <taxon>Drosophila</taxon>
        <taxon>Hawaiian Drosophila</taxon>
    </lineage>
</organism>
<feature type="transmembrane region" description="Helical" evidence="5">
    <location>
        <begin position="475"/>
        <end position="496"/>
    </location>
</feature>
<dbReference type="InterPro" id="IPR036259">
    <property type="entry name" value="MFS_trans_sf"/>
</dbReference>
<dbReference type="PANTHER" id="PTHR23507:SF1">
    <property type="entry name" value="FI18259P1-RELATED"/>
    <property type="match status" value="1"/>
</dbReference>
<dbReference type="AlphaFoldDB" id="B4JS69"/>
<keyword evidence="4 5" id="KW-0472">Membrane</keyword>
<feature type="transmembrane region" description="Helical" evidence="5">
    <location>
        <begin position="418"/>
        <end position="439"/>
    </location>
</feature>
<dbReference type="PANTHER" id="PTHR23507">
    <property type="entry name" value="ZGC:174356"/>
    <property type="match status" value="1"/>
</dbReference>
<dbReference type="OrthoDB" id="3026777at2759"/>
<keyword evidence="3 5" id="KW-1133">Transmembrane helix</keyword>
<feature type="transmembrane region" description="Helical" evidence="5">
    <location>
        <begin position="263"/>
        <end position="284"/>
    </location>
</feature>
<evidence type="ECO:0000313" key="6">
    <source>
        <dbReference type="EMBL" id="EDV94609.1"/>
    </source>
</evidence>
<evidence type="ECO:0000313" key="7">
    <source>
        <dbReference type="Proteomes" id="UP000001070"/>
    </source>
</evidence>
<dbReference type="HOGENOM" id="CLU_028365_4_0_1"/>
<dbReference type="Pfam" id="PF07690">
    <property type="entry name" value="MFS_1"/>
    <property type="match status" value="1"/>
</dbReference>
<feature type="transmembrane region" description="Helical" evidence="5">
    <location>
        <begin position="170"/>
        <end position="191"/>
    </location>
</feature>